<reference evidence="3" key="2">
    <citation type="submission" date="2015-01" db="EMBL/GenBank/DDBJ databases">
        <title>Evolutionary Origins and Diversification of the Mycorrhizal Mutualists.</title>
        <authorList>
            <consortium name="DOE Joint Genome Institute"/>
            <consortium name="Mycorrhizal Genomics Consortium"/>
            <person name="Kohler A."/>
            <person name="Kuo A."/>
            <person name="Nagy L.G."/>
            <person name="Floudas D."/>
            <person name="Copeland A."/>
            <person name="Barry K.W."/>
            <person name="Cichocki N."/>
            <person name="Veneault-Fourrey C."/>
            <person name="LaButti K."/>
            <person name="Lindquist E.A."/>
            <person name="Lipzen A."/>
            <person name="Lundell T."/>
            <person name="Morin E."/>
            <person name="Murat C."/>
            <person name="Riley R."/>
            <person name="Ohm R."/>
            <person name="Sun H."/>
            <person name="Tunlid A."/>
            <person name="Henrissat B."/>
            <person name="Grigoriev I.V."/>
            <person name="Hibbett D.S."/>
            <person name="Martin F."/>
        </authorList>
    </citation>
    <scope>NUCLEOTIDE SEQUENCE [LARGE SCALE GENOMIC DNA]</scope>
    <source>
        <strain evidence="3">Ve08.2h10</strain>
    </source>
</reference>
<dbReference type="AlphaFoldDB" id="A0A0D0DV72"/>
<keyword evidence="3" id="KW-1185">Reference proteome</keyword>
<reference evidence="2 3" key="1">
    <citation type="submission" date="2014-04" db="EMBL/GenBank/DDBJ databases">
        <authorList>
            <consortium name="DOE Joint Genome Institute"/>
            <person name="Kuo A."/>
            <person name="Kohler A."/>
            <person name="Jargeat P."/>
            <person name="Nagy L.G."/>
            <person name="Floudas D."/>
            <person name="Copeland A."/>
            <person name="Barry K.W."/>
            <person name="Cichocki N."/>
            <person name="Veneault-Fourrey C."/>
            <person name="LaButti K."/>
            <person name="Lindquist E.A."/>
            <person name="Lipzen A."/>
            <person name="Lundell T."/>
            <person name="Morin E."/>
            <person name="Murat C."/>
            <person name="Sun H."/>
            <person name="Tunlid A."/>
            <person name="Henrissat B."/>
            <person name="Grigoriev I.V."/>
            <person name="Hibbett D.S."/>
            <person name="Martin F."/>
            <person name="Nordberg H.P."/>
            <person name="Cantor M.N."/>
            <person name="Hua S.X."/>
        </authorList>
    </citation>
    <scope>NUCLEOTIDE SEQUENCE [LARGE SCALE GENOMIC DNA]</scope>
    <source>
        <strain evidence="2 3">Ve08.2h10</strain>
    </source>
</reference>
<dbReference type="Proteomes" id="UP000054538">
    <property type="component" value="Unassembled WGS sequence"/>
</dbReference>
<evidence type="ECO:0000256" key="1">
    <source>
        <dbReference type="SAM" id="MobiDB-lite"/>
    </source>
</evidence>
<name>A0A0D0DV72_9AGAM</name>
<dbReference type="InParanoid" id="A0A0D0DV72"/>
<proteinExistence type="predicted"/>
<dbReference type="EMBL" id="KN824889">
    <property type="protein sequence ID" value="KIK98538.1"/>
    <property type="molecule type" value="Genomic_DNA"/>
</dbReference>
<gene>
    <name evidence="2" type="ORF">PAXRUDRAFT_823769</name>
</gene>
<dbReference type="HOGENOM" id="CLU_2819570_0_0_1"/>
<organism evidence="2 3">
    <name type="scientific">Paxillus rubicundulus Ve08.2h10</name>
    <dbReference type="NCBI Taxonomy" id="930991"/>
    <lineage>
        <taxon>Eukaryota</taxon>
        <taxon>Fungi</taxon>
        <taxon>Dikarya</taxon>
        <taxon>Basidiomycota</taxon>
        <taxon>Agaricomycotina</taxon>
        <taxon>Agaricomycetes</taxon>
        <taxon>Agaricomycetidae</taxon>
        <taxon>Boletales</taxon>
        <taxon>Paxilineae</taxon>
        <taxon>Paxillaceae</taxon>
        <taxon>Paxillus</taxon>
    </lineage>
</organism>
<protein>
    <submittedName>
        <fullName evidence="2">Uncharacterized protein</fullName>
    </submittedName>
</protein>
<accession>A0A0D0DV72</accession>
<sequence length="67" mass="7193">KVTCTVIYGQHVAREQQLDQEHISTGQRDSPRDPSAITGALGPPPSSVICVTVICTTPIFAQNQTET</sequence>
<feature type="region of interest" description="Disordered" evidence="1">
    <location>
        <begin position="17"/>
        <end position="44"/>
    </location>
</feature>
<evidence type="ECO:0000313" key="2">
    <source>
        <dbReference type="EMBL" id="KIK98538.1"/>
    </source>
</evidence>
<feature type="non-terminal residue" evidence="2">
    <location>
        <position position="67"/>
    </location>
</feature>
<evidence type="ECO:0000313" key="3">
    <source>
        <dbReference type="Proteomes" id="UP000054538"/>
    </source>
</evidence>